<evidence type="ECO:0000256" key="2">
    <source>
        <dbReference type="ARBA" id="ARBA00004653"/>
    </source>
</evidence>
<dbReference type="AlphaFoldDB" id="A0A2G8S3U3"/>
<feature type="compositionally biased region" description="Basic and acidic residues" evidence="10">
    <location>
        <begin position="389"/>
        <end position="402"/>
    </location>
</feature>
<comment type="subcellular location">
    <subcellularLocation>
        <location evidence="2">Golgi apparatus membrane</location>
        <topology evidence="2">Multi-pass membrane protein</topology>
    </subcellularLocation>
</comment>
<organism evidence="13 14">
    <name type="scientific">Ganoderma sinense ZZ0214-1</name>
    <dbReference type="NCBI Taxonomy" id="1077348"/>
    <lineage>
        <taxon>Eukaryota</taxon>
        <taxon>Fungi</taxon>
        <taxon>Dikarya</taxon>
        <taxon>Basidiomycota</taxon>
        <taxon>Agaricomycotina</taxon>
        <taxon>Agaricomycetes</taxon>
        <taxon>Polyporales</taxon>
        <taxon>Polyporaceae</taxon>
        <taxon>Ganoderma</taxon>
    </lineage>
</organism>
<evidence type="ECO:0000256" key="6">
    <source>
        <dbReference type="ARBA" id="ARBA00022692"/>
    </source>
</evidence>
<dbReference type="PANTHER" id="PTHR47549">
    <property type="entry name" value="GOLGI APPARATUS MEMBRANE PROTEIN TVP38-RELATED"/>
    <property type="match status" value="1"/>
</dbReference>
<feature type="domain" description="VTT" evidence="12">
    <location>
        <begin position="176"/>
        <end position="290"/>
    </location>
</feature>
<feature type="transmembrane region" description="Helical" evidence="11">
    <location>
        <begin position="304"/>
        <end position="325"/>
    </location>
</feature>
<dbReference type="PANTHER" id="PTHR47549:SF2">
    <property type="entry name" value="GOLGI APPARATUS MEMBRANE PROTEIN TVP38"/>
    <property type="match status" value="1"/>
</dbReference>
<comment type="caution">
    <text evidence="13">The sequence shown here is derived from an EMBL/GenBank/DDBJ whole genome shotgun (WGS) entry which is preliminary data.</text>
</comment>
<keyword evidence="8" id="KW-0333">Golgi apparatus</keyword>
<evidence type="ECO:0000256" key="3">
    <source>
        <dbReference type="ARBA" id="ARBA00008640"/>
    </source>
</evidence>
<keyword evidence="9 11" id="KW-0472">Membrane</keyword>
<comment type="function">
    <text evidence="1">Golgi membrane protein involved in vesicular trafficking and spindle migration.</text>
</comment>
<feature type="region of interest" description="Disordered" evidence="10">
    <location>
        <begin position="469"/>
        <end position="488"/>
    </location>
</feature>
<keyword evidence="14" id="KW-1185">Reference proteome</keyword>
<feature type="transmembrane region" description="Helical" evidence="11">
    <location>
        <begin position="156"/>
        <end position="174"/>
    </location>
</feature>
<dbReference type="InterPro" id="IPR032816">
    <property type="entry name" value="VTT_dom"/>
</dbReference>
<evidence type="ECO:0000313" key="14">
    <source>
        <dbReference type="Proteomes" id="UP000230002"/>
    </source>
</evidence>
<proteinExistence type="inferred from homology"/>
<feature type="transmembrane region" description="Helical" evidence="11">
    <location>
        <begin position="251"/>
        <end position="271"/>
    </location>
</feature>
<evidence type="ECO:0000256" key="1">
    <source>
        <dbReference type="ARBA" id="ARBA00002978"/>
    </source>
</evidence>
<dbReference type="EMBL" id="AYKW01000024">
    <property type="protein sequence ID" value="PIL28397.1"/>
    <property type="molecule type" value="Genomic_DNA"/>
</dbReference>
<name>A0A2G8S3U3_9APHY</name>
<dbReference type="GO" id="GO:0000139">
    <property type="term" value="C:Golgi membrane"/>
    <property type="evidence" value="ECO:0007669"/>
    <property type="project" value="UniProtKB-SubCell"/>
</dbReference>
<feature type="region of interest" description="Disordered" evidence="10">
    <location>
        <begin position="1"/>
        <end position="86"/>
    </location>
</feature>
<dbReference type="InterPro" id="IPR051076">
    <property type="entry name" value="Golgi_membrane_TVP38/TMEM64"/>
</dbReference>
<evidence type="ECO:0000256" key="8">
    <source>
        <dbReference type="ARBA" id="ARBA00023034"/>
    </source>
</evidence>
<feature type="transmembrane region" description="Helical" evidence="11">
    <location>
        <begin position="181"/>
        <end position="202"/>
    </location>
</feature>
<gene>
    <name evidence="13" type="ORF">GSI_09548</name>
</gene>
<feature type="transmembrane region" description="Helical" evidence="11">
    <location>
        <begin position="116"/>
        <end position="136"/>
    </location>
</feature>
<accession>A0A2G8S3U3</accession>
<sequence length="518" mass="57067">MATSMRRTTSIERPPTRSPVQVAVKDTHRYPPNRGPSLAVISSDSQSPEDIFVNLQGNSRTRRDSESQKDVVAPVDRQLVRTPDPTPSEQFLLTHKARECNWTKVLDWRRYRNPRVFWPIAVTVTLVLILILFIAFKNQLVDKMRPFADWMHDTPGGWAIPIALLIVMSFPPLFGHEIVAILCGVVWGIWLGFGIVAAGTALGELANFYVYKWWCGARGRKLEESKLNWALLAEVVRQGGLRMPLLMRLTYIPSHFLTAVFSTCGMNLWVFTASAVLSLPKQLAVVFIGVSGANGQDLPTSTKAIKYSVIGAAVLLTFVAMWYIYGRMDGVKGQVIYARRKRRQAKLLAAAGYPPELAYGPGPEERAGEATPLGGAMADAHLQEVGVELETRSRSRSQEGRPPRPRRTPPPPRPNSVMVRDPVAARSGSPGVVWHYPKPSIDSEDEGPRSPFVSLPLPLSSDVHSGLGAHAQSGGAAGRGGMNTSTTRSATVRKPWFAFKLVGPRRAWRLKGEVKTAV</sequence>
<dbReference type="STRING" id="1077348.A0A2G8S3U3"/>
<reference evidence="13 14" key="1">
    <citation type="journal article" date="2015" name="Sci. Rep.">
        <title>Chromosome-level genome map provides insights into diverse defense mechanisms in the medicinal fungus Ganoderma sinense.</title>
        <authorList>
            <person name="Zhu Y."/>
            <person name="Xu J."/>
            <person name="Sun C."/>
            <person name="Zhou S."/>
            <person name="Xu H."/>
            <person name="Nelson D.R."/>
            <person name="Qian J."/>
            <person name="Song J."/>
            <person name="Luo H."/>
            <person name="Xiang L."/>
            <person name="Li Y."/>
            <person name="Xu Z."/>
            <person name="Ji A."/>
            <person name="Wang L."/>
            <person name="Lu S."/>
            <person name="Hayward A."/>
            <person name="Sun W."/>
            <person name="Li X."/>
            <person name="Schwartz D.C."/>
            <person name="Wang Y."/>
            <person name="Chen S."/>
        </authorList>
    </citation>
    <scope>NUCLEOTIDE SEQUENCE [LARGE SCALE GENOMIC DNA]</scope>
    <source>
        <strain evidence="13 14">ZZ0214-1</strain>
    </source>
</reference>
<feature type="region of interest" description="Disordered" evidence="10">
    <location>
        <begin position="388"/>
        <end position="451"/>
    </location>
</feature>
<evidence type="ECO:0000259" key="12">
    <source>
        <dbReference type="Pfam" id="PF09335"/>
    </source>
</evidence>
<dbReference type="Pfam" id="PF09335">
    <property type="entry name" value="VTT_dom"/>
    <property type="match status" value="1"/>
</dbReference>
<evidence type="ECO:0000256" key="4">
    <source>
        <dbReference type="ARBA" id="ARBA00013533"/>
    </source>
</evidence>
<evidence type="ECO:0000256" key="9">
    <source>
        <dbReference type="ARBA" id="ARBA00023136"/>
    </source>
</evidence>
<evidence type="ECO:0000256" key="5">
    <source>
        <dbReference type="ARBA" id="ARBA00020673"/>
    </source>
</evidence>
<keyword evidence="6 11" id="KW-0812">Transmembrane</keyword>
<evidence type="ECO:0000256" key="11">
    <source>
        <dbReference type="SAM" id="Phobius"/>
    </source>
</evidence>
<protein>
    <recommendedName>
        <fullName evidence="4">Golgi apparatus membrane protein TVP38</fullName>
    </recommendedName>
    <alternativeName>
        <fullName evidence="5">Golgi apparatus membrane protein tvp38</fullName>
    </alternativeName>
</protein>
<dbReference type="OrthoDB" id="166803at2759"/>
<keyword evidence="7 11" id="KW-1133">Transmembrane helix</keyword>
<evidence type="ECO:0000256" key="10">
    <source>
        <dbReference type="SAM" id="MobiDB-lite"/>
    </source>
</evidence>
<evidence type="ECO:0000256" key="7">
    <source>
        <dbReference type="ARBA" id="ARBA00022989"/>
    </source>
</evidence>
<comment type="similarity">
    <text evidence="3">Belongs to the TVP38/TMEM64 family.</text>
</comment>
<dbReference type="Proteomes" id="UP000230002">
    <property type="component" value="Unassembled WGS sequence"/>
</dbReference>
<evidence type="ECO:0000313" key="13">
    <source>
        <dbReference type="EMBL" id="PIL28397.1"/>
    </source>
</evidence>